<evidence type="ECO:0000313" key="1">
    <source>
        <dbReference type="EMBL" id="TDC18297.1"/>
    </source>
</evidence>
<accession>A0A4R4PBC0</accession>
<dbReference type="EMBL" id="SMJW01000021">
    <property type="protein sequence ID" value="TDC18297.1"/>
    <property type="molecule type" value="Genomic_DNA"/>
</dbReference>
<protein>
    <recommendedName>
        <fullName evidence="3">IS30 family transposase</fullName>
    </recommendedName>
</protein>
<dbReference type="Proteomes" id="UP000295431">
    <property type="component" value="Unassembled WGS sequence"/>
</dbReference>
<reference evidence="1 2" key="1">
    <citation type="submission" date="2019-03" db="EMBL/GenBank/DDBJ databases">
        <title>Draft genome sequences of novel Actinobacteria.</title>
        <authorList>
            <person name="Sahin N."/>
            <person name="Ay H."/>
            <person name="Saygin H."/>
        </authorList>
    </citation>
    <scope>NUCLEOTIDE SEQUENCE [LARGE SCALE GENOMIC DNA]</scope>
    <source>
        <strain evidence="1 2">DSM 45347</strain>
    </source>
</reference>
<evidence type="ECO:0000313" key="2">
    <source>
        <dbReference type="Proteomes" id="UP000295431"/>
    </source>
</evidence>
<sequence>MALNGKKPHQAVSCREGKAIMAAVRRQRPRESAALIAFGRQMRRLREAKEYFPRGTTITNDPDYLQAVADELNNRPRAIFGFKKPKEVFAELLTSGIASTG</sequence>
<name>A0A4R4PBC0_9ACTN</name>
<evidence type="ECO:0008006" key="3">
    <source>
        <dbReference type="Google" id="ProtNLM"/>
    </source>
</evidence>
<gene>
    <name evidence="1" type="ORF">E1284_06740</name>
</gene>
<comment type="caution">
    <text evidence="1">The sequence shown here is derived from an EMBL/GenBank/DDBJ whole genome shotgun (WGS) entry which is preliminary data.</text>
</comment>
<organism evidence="1 2">
    <name type="scientific">Actinomadura bangladeshensis</name>
    <dbReference type="NCBI Taxonomy" id="453573"/>
    <lineage>
        <taxon>Bacteria</taxon>
        <taxon>Bacillati</taxon>
        <taxon>Actinomycetota</taxon>
        <taxon>Actinomycetes</taxon>
        <taxon>Streptosporangiales</taxon>
        <taxon>Thermomonosporaceae</taxon>
        <taxon>Actinomadura</taxon>
    </lineage>
</organism>
<dbReference type="AlphaFoldDB" id="A0A4R4PBC0"/>
<dbReference type="OrthoDB" id="9803231at2"/>
<proteinExistence type="predicted"/>
<keyword evidence="2" id="KW-1185">Reference proteome</keyword>